<comment type="similarity">
    <text evidence="9">Belongs to the G-protein coupled receptor 1 family.</text>
</comment>
<organism evidence="13 14">
    <name type="scientific">Holothuria leucospilota</name>
    <name type="common">Black long sea cucumber</name>
    <name type="synonym">Mertensiothuria leucospilota</name>
    <dbReference type="NCBI Taxonomy" id="206669"/>
    <lineage>
        <taxon>Eukaryota</taxon>
        <taxon>Metazoa</taxon>
        <taxon>Echinodermata</taxon>
        <taxon>Eleutherozoa</taxon>
        <taxon>Echinozoa</taxon>
        <taxon>Holothuroidea</taxon>
        <taxon>Aspidochirotacea</taxon>
        <taxon>Aspidochirotida</taxon>
        <taxon>Holothuriidae</taxon>
        <taxon>Holothuria</taxon>
    </lineage>
</organism>
<keyword evidence="2" id="KW-1003">Cell membrane</keyword>
<feature type="transmembrane region" description="Helical" evidence="11">
    <location>
        <begin position="282"/>
        <end position="306"/>
    </location>
</feature>
<keyword evidence="7 9" id="KW-0675">Receptor</keyword>
<name>A0A9Q1HJQ6_HOLLE</name>
<feature type="transmembrane region" description="Helical" evidence="11">
    <location>
        <begin position="318"/>
        <end position="337"/>
    </location>
</feature>
<accession>A0A9Q1HJQ6</accession>
<feature type="transmembrane region" description="Helical" evidence="11">
    <location>
        <begin position="200"/>
        <end position="226"/>
    </location>
</feature>
<evidence type="ECO:0000256" key="3">
    <source>
        <dbReference type="ARBA" id="ARBA00022692"/>
    </source>
</evidence>
<dbReference type="GO" id="GO:0004930">
    <property type="term" value="F:G protein-coupled receptor activity"/>
    <property type="evidence" value="ECO:0007669"/>
    <property type="project" value="UniProtKB-KW"/>
</dbReference>
<keyword evidence="4 11" id="KW-1133">Transmembrane helix</keyword>
<evidence type="ECO:0000313" key="14">
    <source>
        <dbReference type="Proteomes" id="UP001152320"/>
    </source>
</evidence>
<evidence type="ECO:0000256" key="11">
    <source>
        <dbReference type="SAM" id="Phobius"/>
    </source>
</evidence>
<keyword evidence="3 9" id="KW-0812">Transmembrane</keyword>
<feature type="region of interest" description="Disordered" evidence="10">
    <location>
        <begin position="452"/>
        <end position="472"/>
    </location>
</feature>
<dbReference type="Proteomes" id="UP001152320">
    <property type="component" value="Chromosome 2"/>
</dbReference>
<dbReference type="PRINTS" id="PR00237">
    <property type="entry name" value="GPCRRHODOPSN"/>
</dbReference>
<dbReference type="PROSITE" id="PS00237">
    <property type="entry name" value="G_PROTEIN_RECEP_F1_1"/>
    <property type="match status" value="1"/>
</dbReference>
<keyword evidence="14" id="KW-1185">Reference proteome</keyword>
<evidence type="ECO:0000313" key="13">
    <source>
        <dbReference type="EMBL" id="KAJ8047548.1"/>
    </source>
</evidence>
<evidence type="ECO:0000259" key="12">
    <source>
        <dbReference type="PROSITE" id="PS50262"/>
    </source>
</evidence>
<evidence type="ECO:0000256" key="8">
    <source>
        <dbReference type="ARBA" id="ARBA00023224"/>
    </source>
</evidence>
<dbReference type="AlphaFoldDB" id="A0A9Q1HJQ6"/>
<dbReference type="GO" id="GO:0007218">
    <property type="term" value="P:neuropeptide signaling pathway"/>
    <property type="evidence" value="ECO:0007669"/>
    <property type="project" value="TreeGrafter"/>
</dbReference>
<gene>
    <name evidence="13" type="ORF">HOLleu_06578</name>
</gene>
<feature type="compositionally biased region" description="Basic and acidic residues" evidence="10">
    <location>
        <begin position="461"/>
        <end position="472"/>
    </location>
</feature>
<reference evidence="13" key="1">
    <citation type="submission" date="2021-10" db="EMBL/GenBank/DDBJ databases">
        <title>Tropical sea cucumber genome reveals ecological adaptation and Cuvierian tubules defense mechanism.</title>
        <authorList>
            <person name="Chen T."/>
        </authorList>
    </citation>
    <scope>NUCLEOTIDE SEQUENCE</scope>
    <source>
        <strain evidence="13">Nanhai2018</strain>
        <tissue evidence="13">Muscle</tissue>
    </source>
</reference>
<evidence type="ECO:0000256" key="2">
    <source>
        <dbReference type="ARBA" id="ARBA00022475"/>
    </source>
</evidence>
<evidence type="ECO:0000256" key="10">
    <source>
        <dbReference type="SAM" id="MobiDB-lite"/>
    </source>
</evidence>
<evidence type="ECO:0000256" key="6">
    <source>
        <dbReference type="ARBA" id="ARBA00023136"/>
    </source>
</evidence>
<dbReference type="Pfam" id="PF00001">
    <property type="entry name" value="7tm_1"/>
    <property type="match status" value="1"/>
</dbReference>
<dbReference type="InterPro" id="IPR017452">
    <property type="entry name" value="GPCR_Rhodpsn_7TM"/>
</dbReference>
<feature type="transmembrane region" description="Helical" evidence="11">
    <location>
        <begin position="39"/>
        <end position="61"/>
    </location>
</feature>
<dbReference type="GO" id="GO:0042923">
    <property type="term" value="F:neuropeptide binding"/>
    <property type="evidence" value="ECO:0007669"/>
    <property type="project" value="TreeGrafter"/>
</dbReference>
<evidence type="ECO:0000256" key="7">
    <source>
        <dbReference type="ARBA" id="ARBA00023170"/>
    </source>
</evidence>
<keyword evidence="5 9" id="KW-0297">G-protein coupled receptor</keyword>
<dbReference type="PANTHER" id="PTHR24229:SF40">
    <property type="entry name" value="ALLATOSTATIN C RECEPTOR 1-RELATED"/>
    <property type="match status" value="1"/>
</dbReference>
<dbReference type="Gene3D" id="1.20.1070.10">
    <property type="entry name" value="Rhodopsin 7-helix transmembrane proteins"/>
    <property type="match status" value="1"/>
</dbReference>
<evidence type="ECO:0000256" key="5">
    <source>
        <dbReference type="ARBA" id="ARBA00023040"/>
    </source>
</evidence>
<feature type="transmembrane region" description="Helical" evidence="11">
    <location>
        <begin position="73"/>
        <end position="93"/>
    </location>
</feature>
<dbReference type="CDD" id="cd00637">
    <property type="entry name" value="7tm_classA_rhodopsin-like"/>
    <property type="match status" value="1"/>
</dbReference>
<proteinExistence type="inferred from homology"/>
<evidence type="ECO:0000256" key="1">
    <source>
        <dbReference type="ARBA" id="ARBA00004651"/>
    </source>
</evidence>
<dbReference type="GO" id="GO:0005886">
    <property type="term" value="C:plasma membrane"/>
    <property type="evidence" value="ECO:0007669"/>
    <property type="project" value="UniProtKB-SubCell"/>
</dbReference>
<sequence length="472" mass="54102">MQSHTVLGNSSSSLFTTVGTTSLNTFDQVLSKEDFFRSVLYYALLYSISGIGNILSILVSLKILSNRLKIADLLLCYLGFTDLFCLLSTHPLSVASTFSGRWLGMEVTCAIQYYFAWSCLKMSFFILILMTFDRYLALVKPIYFRTRWNSRRATFYSVYCFLFSFGSTLLTPILQWDTISPLEGWFVCLNSWSSGDPYDAAILIFYGLSFVIGLIVFNICNIRIALELFKLRTRRRKFSPSVKLSSTRTRMASSPNLRDFRQQSVTSESTESRTIKESRTAVIVLVISIVFVVSWSPYLASIILNLSGLYYSQRTETIAIRIVFANTALNPLLYGLLNRTYRRGYCYFLRIIIYYCLCGCIPKPKDDNIFYKRRSWLQNRQRELYSKSQRSETNGTSLTVTPHFRLNPYNLREGGQLRISSILNPLDELEDESEVGEINGAVVDQDGMQYENESNDCEETTGTHHSDQNNMV</sequence>
<dbReference type="InterPro" id="IPR000276">
    <property type="entry name" value="GPCR_Rhodpsn"/>
</dbReference>
<evidence type="ECO:0000256" key="9">
    <source>
        <dbReference type="RuleBase" id="RU000688"/>
    </source>
</evidence>
<protein>
    <submittedName>
        <fullName evidence="13">Trace amine-associated receptor 7d</fullName>
    </submittedName>
</protein>
<comment type="subcellular location">
    <subcellularLocation>
        <location evidence="1">Cell membrane</location>
        <topology evidence="1">Multi-pass membrane protein</topology>
    </subcellularLocation>
</comment>
<dbReference type="SUPFAM" id="SSF81321">
    <property type="entry name" value="Family A G protein-coupled receptor-like"/>
    <property type="match status" value="1"/>
</dbReference>
<comment type="caution">
    <text evidence="13">The sequence shown here is derived from an EMBL/GenBank/DDBJ whole genome shotgun (WGS) entry which is preliminary data.</text>
</comment>
<dbReference type="OrthoDB" id="5959154at2759"/>
<feature type="transmembrane region" description="Helical" evidence="11">
    <location>
        <begin position="153"/>
        <end position="174"/>
    </location>
</feature>
<feature type="transmembrane region" description="Helical" evidence="11">
    <location>
        <begin position="113"/>
        <end position="132"/>
    </location>
</feature>
<evidence type="ECO:0000256" key="4">
    <source>
        <dbReference type="ARBA" id="ARBA00022989"/>
    </source>
</evidence>
<feature type="domain" description="G-protein coupled receptors family 1 profile" evidence="12">
    <location>
        <begin position="52"/>
        <end position="334"/>
    </location>
</feature>
<dbReference type="EMBL" id="JAIZAY010000002">
    <property type="protein sequence ID" value="KAJ8047548.1"/>
    <property type="molecule type" value="Genomic_DNA"/>
</dbReference>
<dbReference type="PROSITE" id="PS50262">
    <property type="entry name" value="G_PROTEIN_RECEP_F1_2"/>
    <property type="match status" value="1"/>
</dbReference>
<keyword evidence="6 11" id="KW-0472">Membrane</keyword>
<dbReference type="GO" id="GO:0043005">
    <property type="term" value="C:neuron projection"/>
    <property type="evidence" value="ECO:0007669"/>
    <property type="project" value="TreeGrafter"/>
</dbReference>
<dbReference type="PANTHER" id="PTHR24229">
    <property type="entry name" value="NEUROPEPTIDES RECEPTOR"/>
    <property type="match status" value="1"/>
</dbReference>
<keyword evidence="8 9" id="KW-0807">Transducer</keyword>